<evidence type="ECO:0000313" key="3">
    <source>
        <dbReference type="Proteomes" id="UP000859505"/>
    </source>
</evidence>
<reference evidence="2" key="2">
    <citation type="submission" date="2020-01" db="EMBL/GenBank/DDBJ databases">
        <authorList>
            <consortium name="NCBI Pathogen Detection Project"/>
        </authorList>
    </citation>
    <scope>NUCLEOTIDE SEQUENCE</scope>
    <source>
        <strain evidence="2">OLC2673_Aeromonas</strain>
    </source>
</reference>
<reference evidence="2" key="1">
    <citation type="journal article" date="2018" name="Genome Biol.">
        <title>SKESA: strategic k-mer extension for scrupulous assemblies.</title>
        <authorList>
            <person name="Souvorov A."/>
            <person name="Agarwala R."/>
            <person name="Lipman D.J."/>
        </authorList>
    </citation>
    <scope>NUCLEOTIDE SEQUENCE</scope>
    <source>
        <strain evidence="2">OLC2673_Aeromonas</strain>
    </source>
</reference>
<dbReference type="Proteomes" id="UP000859505">
    <property type="component" value="Unassembled WGS sequence"/>
</dbReference>
<protein>
    <submittedName>
        <fullName evidence="2">Type III secretion protein LcrG</fullName>
    </submittedName>
</protein>
<dbReference type="NCBIfam" id="TIGR02573">
    <property type="entry name" value="LcrG_PcrG"/>
    <property type="match status" value="1"/>
</dbReference>
<dbReference type="AlphaFoldDB" id="A0AAD3UBM2"/>
<accession>A0AAD3UBM2</accession>
<dbReference type="EMBL" id="DACTUL010000021">
    <property type="protein sequence ID" value="HAT6344981.1"/>
    <property type="molecule type" value="Genomic_DNA"/>
</dbReference>
<comment type="caution">
    <text evidence="2">The sequence shown here is derived from an EMBL/GenBank/DDBJ whole genome shotgun (WGS) entry which is preliminary data.</text>
</comment>
<evidence type="ECO:0000256" key="1">
    <source>
        <dbReference type="SAM" id="MobiDB-lite"/>
    </source>
</evidence>
<dbReference type="Pfam" id="PF07216">
    <property type="entry name" value="LcrG"/>
    <property type="match status" value="1"/>
</dbReference>
<name>A0AAD3UBM2_AERHY</name>
<feature type="region of interest" description="Disordered" evidence="1">
    <location>
        <begin position="71"/>
        <end position="99"/>
    </location>
</feature>
<organism evidence="2 3">
    <name type="scientific">Aeromonas hydrophila</name>
    <dbReference type="NCBI Taxonomy" id="644"/>
    <lineage>
        <taxon>Bacteria</taxon>
        <taxon>Pseudomonadati</taxon>
        <taxon>Pseudomonadota</taxon>
        <taxon>Gammaproteobacteria</taxon>
        <taxon>Aeromonadales</taxon>
        <taxon>Aeromonadaceae</taxon>
        <taxon>Aeromonas</taxon>
    </lineage>
</organism>
<proteinExistence type="predicted"/>
<dbReference type="InterPro" id="IPR009863">
    <property type="entry name" value="T3SS_LcrG_PcrG"/>
</dbReference>
<sequence>MGGKMKERPGNTDEATIAQAELAIKDSEQRAALLNEMWDSLGISPQITHLLFAEGSAAQKSQAEQELLGELHRRRQHSPQEKNSGARPRRPAMMRGLVI</sequence>
<evidence type="ECO:0000313" key="2">
    <source>
        <dbReference type="EMBL" id="HAT6344981.1"/>
    </source>
</evidence>
<gene>
    <name evidence="2" type="primary">lcrG</name>
    <name evidence="2" type="ORF">JAJ28_002732</name>
</gene>